<reference evidence="1 2" key="1">
    <citation type="submission" date="2023-07" db="EMBL/GenBank/DDBJ databases">
        <title>Sequencing the genomes of 1000 actinobacteria strains.</title>
        <authorList>
            <person name="Klenk H.-P."/>
        </authorList>
    </citation>
    <scope>NUCLEOTIDE SEQUENCE [LARGE SCALE GENOMIC DNA]</scope>
    <source>
        <strain evidence="1 2">DSM 46740</strain>
    </source>
</reference>
<name>A0ABT9QNZ0_9ACTN</name>
<sequence>MAQLVVYDPGMQMHVMPSVLMAKRATQGAFQRKTKLVRHSTRGGISDRMLQFQAMKSRFESPPHYLCTGASGNALAAGGRQAPVGDLRGAFEEVDGGQRDASDHFGGTGDGPAGILFGVPAVRPLTDPGQCFLPRGHGLPVPALDGRVSERLEHGGDIIGKPWPQGQFVGMENRLGVLAEVASQDDR</sequence>
<protein>
    <submittedName>
        <fullName evidence="1">Uncharacterized protein</fullName>
    </submittedName>
</protein>
<evidence type="ECO:0000313" key="2">
    <source>
        <dbReference type="Proteomes" id="UP001225356"/>
    </source>
</evidence>
<accession>A0ABT9QNZ0</accession>
<dbReference type="EMBL" id="JAUSQU010000001">
    <property type="protein sequence ID" value="MDP9847729.1"/>
    <property type="molecule type" value="Genomic_DNA"/>
</dbReference>
<dbReference type="Proteomes" id="UP001225356">
    <property type="component" value="Unassembled WGS sequence"/>
</dbReference>
<proteinExistence type="predicted"/>
<evidence type="ECO:0000313" key="1">
    <source>
        <dbReference type="EMBL" id="MDP9847729.1"/>
    </source>
</evidence>
<keyword evidence="2" id="KW-1185">Reference proteome</keyword>
<organism evidence="1 2">
    <name type="scientific">Streptosporangium lutulentum</name>
    <dbReference type="NCBI Taxonomy" id="1461250"/>
    <lineage>
        <taxon>Bacteria</taxon>
        <taxon>Bacillati</taxon>
        <taxon>Actinomycetota</taxon>
        <taxon>Actinomycetes</taxon>
        <taxon>Streptosporangiales</taxon>
        <taxon>Streptosporangiaceae</taxon>
        <taxon>Streptosporangium</taxon>
    </lineage>
</organism>
<gene>
    <name evidence="1" type="ORF">J2853_006940</name>
</gene>
<comment type="caution">
    <text evidence="1">The sequence shown here is derived from an EMBL/GenBank/DDBJ whole genome shotgun (WGS) entry which is preliminary data.</text>
</comment>